<organism evidence="3 4">
    <name type="scientific">Clohesyomyces aquaticus</name>
    <dbReference type="NCBI Taxonomy" id="1231657"/>
    <lineage>
        <taxon>Eukaryota</taxon>
        <taxon>Fungi</taxon>
        <taxon>Dikarya</taxon>
        <taxon>Ascomycota</taxon>
        <taxon>Pezizomycotina</taxon>
        <taxon>Dothideomycetes</taxon>
        <taxon>Pleosporomycetidae</taxon>
        <taxon>Pleosporales</taxon>
        <taxon>Lindgomycetaceae</taxon>
        <taxon>Clohesyomyces</taxon>
    </lineage>
</organism>
<evidence type="ECO:0000313" key="3">
    <source>
        <dbReference type="EMBL" id="ORY16101.1"/>
    </source>
</evidence>
<dbReference type="SUPFAM" id="SSF51735">
    <property type="entry name" value="NAD(P)-binding Rossmann-fold domains"/>
    <property type="match status" value="1"/>
</dbReference>
<sequence>MSGTLVVFGSGPGIGNHVALEFAQHSFSHVILLARNESRLSTDKEFIQSSAPSTKVDSLRLDLSDLSSIPSVLKQIDSLAPKVDVLFFNAARINASDVLTTPVEEIDEDLKVTTLALYIIAQHYLPKLTSFPSKSPSSKPALLVTNSHLPYSPVPQLLSLSIAKAAQRNLVQNLKLTFADSGVFIGLVTVEGVVAPEEKSLNPKNIAKQTWGFYEKGGDVLEVKPGLIEG</sequence>
<gene>
    <name evidence="3" type="ORF">BCR34DRAFT_671791</name>
</gene>
<dbReference type="CDD" id="cd05233">
    <property type="entry name" value="SDR_c"/>
    <property type="match status" value="1"/>
</dbReference>
<protein>
    <submittedName>
        <fullName evidence="3">Uncharacterized protein</fullName>
    </submittedName>
</protein>
<comment type="similarity">
    <text evidence="1">Belongs to the short-chain dehydrogenases/reductases (SDR) family.</text>
</comment>
<dbReference type="Gene3D" id="3.40.50.720">
    <property type="entry name" value="NAD(P)-binding Rossmann-like Domain"/>
    <property type="match status" value="1"/>
</dbReference>
<dbReference type="Pfam" id="PF00106">
    <property type="entry name" value="adh_short"/>
    <property type="match status" value="1"/>
</dbReference>
<keyword evidence="4" id="KW-1185">Reference proteome</keyword>
<reference evidence="3 4" key="1">
    <citation type="submission" date="2016-07" db="EMBL/GenBank/DDBJ databases">
        <title>Pervasive Adenine N6-methylation of Active Genes in Fungi.</title>
        <authorList>
            <consortium name="DOE Joint Genome Institute"/>
            <person name="Mondo S.J."/>
            <person name="Dannebaum R.O."/>
            <person name="Kuo R.C."/>
            <person name="Labutti K."/>
            <person name="Haridas S."/>
            <person name="Kuo A."/>
            <person name="Salamov A."/>
            <person name="Ahrendt S.R."/>
            <person name="Lipzen A."/>
            <person name="Sullivan W."/>
            <person name="Andreopoulos W.B."/>
            <person name="Clum A."/>
            <person name="Lindquist E."/>
            <person name="Daum C."/>
            <person name="Ramamoorthy G.K."/>
            <person name="Gryganskyi A."/>
            <person name="Culley D."/>
            <person name="Magnuson J.K."/>
            <person name="James T.Y."/>
            <person name="O'Malley M.A."/>
            <person name="Stajich J.E."/>
            <person name="Spatafora J.W."/>
            <person name="Visel A."/>
            <person name="Grigoriev I.V."/>
        </authorList>
    </citation>
    <scope>NUCLEOTIDE SEQUENCE [LARGE SCALE GENOMIC DNA]</scope>
    <source>
        <strain evidence="3 4">CBS 115471</strain>
    </source>
</reference>
<accession>A0A1Y2A0P5</accession>
<comment type="caution">
    <text evidence="3">The sequence shown here is derived from an EMBL/GenBank/DDBJ whole genome shotgun (WGS) entry which is preliminary data.</text>
</comment>
<name>A0A1Y2A0P5_9PLEO</name>
<dbReference type="PANTHER" id="PTHR43669">
    <property type="entry name" value="5-KETO-D-GLUCONATE 5-REDUCTASE"/>
    <property type="match status" value="1"/>
</dbReference>
<dbReference type="GO" id="GO:0016491">
    <property type="term" value="F:oxidoreductase activity"/>
    <property type="evidence" value="ECO:0007669"/>
    <property type="project" value="UniProtKB-KW"/>
</dbReference>
<dbReference type="PANTHER" id="PTHR43669:SF3">
    <property type="entry name" value="ALCOHOL DEHYDROGENASE, PUTATIVE (AFU_ORTHOLOGUE AFUA_3G03445)-RELATED"/>
    <property type="match status" value="1"/>
</dbReference>
<keyword evidence="2" id="KW-0560">Oxidoreductase</keyword>
<dbReference type="EMBL" id="MCFA01000020">
    <property type="protein sequence ID" value="ORY16101.1"/>
    <property type="molecule type" value="Genomic_DNA"/>
</dbReference>
<proteinExistence type="inferred from homology"/>
<dbReference type="STRING" id="1231657.A0A1Y2A0P5"/>
<dbReference type="InterPro" id="IPR036291">
    <property type="entry name" value="NAD(P)-bd_dom_sf"/>
</dbReference>
<dbReference type="AlphaFoldDB" id="A0A1Y2A0P5"/>
<dbReference type="InterPro" id="IPR002347">
    <property type="entry name" value="SDR_fam"/>
</dbReference>
<evidence type="ECO:0000256" key="2">
    <source>
        <dbReference type="ARBA" id="ARBA00023002"/>
    </source>
</evidence>
<dbReference type="Proteomes" id="UP000193144">
    <property type="component" value="Unassembled WGS sequence"/>
</dbReference>
<dbReference type="OrthoDB" id="5336600at2759"/>
<evidence type="ECO:0000256" key="1">
    <source>
        <dbReference type="ARBA" id="ARBA00006484"/>
    </source>
</evidence>
<evidence type="ECO:0000313" key="4">
    <source>
        <dbReference type="Proteomes" id="UP000193144"/>
    </source>
</evidence>